<keyword evidence="3" id="KW-1185">Reference proteome</keyword>
<comment type="caution">
    <text evidence="2">The sequence shown here is derived from an EMBL/GenBank/DDBJ whole genome shotgun (WGS) entry which is preliminary data.</text>
</comment>
<dbReference type="Proteomes" id="UP001274830">
    <property type="component" value="Unassembled WGS sequence"/>
</dbReference>
<evidence type="ECO:0000313" key="3">
    <source>
        <dbReference type="Proteomes" id="UP001274830"/>
    </source>
</evidence>
<dbReference type="GO" id="GO:0005199">
    <property type="term" value="F:structural constituent of cell wall"/>
    <property type="evidence" value="ECO:0007669"/>
    <property type="project" value="InterPro"/>
</dbReference>
<dbReference type="GO" id="GO:0031505">
    <property type="term" value="P:fungal-type cell wall organization"/>
    <property type="evidence" value="ECO:0007669"/>
    <property type="project" value="InterPro"/>
</dbReference>
<keyword evidence="1" id="KW-0732">Signal</keyword>
<dbReference type="AlphaFoldDB" id="A0AAE0TR06"/>
<feature type="chain" id="PRO_5041938705" evidence="1">
    <location>
        <begin position="17"/>
        <end position="175"/>
    </location>
</feature>
<dbReference type="EMBL" id="JAUTXT010000035">
    <property type="protein sequence ID" value="KAK3672231.1"/>
    <property type="molecule type" value="Genomic_DNA"/>
</dbReference>
<dbReference type="PANTHER" id="PTHR35523:SF1">
    <property type="entry name" value="CELL WALL PROTEIN SED1"/>
    <property type="match status" value="1"/>
</dbReference>
<sequence>MRFTLASAALVGAAAAAGSWPASNGTAPVYVTEVVTAFTTFCPEATLLTHGGSTYTVSQATTLTITNCPGGCTVTKPVYSSVVTACSTCSSAPVAPVSSAPAVSTGTAPIVKPSSVPVAPVYPTAKNGTATAYATGAAQPTGSATSTPKPYTGAASQVSAYGAGFLALFGLVAAL</sequence>
<proteinExistence type="predicted"/>
<reference evidence="2" key="1">
    <citation type="submission" date="2023-07" db="EMBL/GenBank/DDBJ databases">
        <title>Black Yeasts Isolated from many extreme environments.</title>
        <authorList>
            <person name="Coleine C."/>
            <person name="Stajich J.E."/>
            <person name="Selbmann L."/>
        </authorList>
    </citation>
    <scope>NUCLEOTIDE SEQUENCE</scope>
    <source>
        <strain evidence="2">CCFEE 5485</strain>
    </source>
</reference>
<dbReference type="InterPro" id="IPR038843">
    <property type="entry name" value="Sed1/Spi1"/>
</dbReference>
<feature type="signal peptide" evidence="1">
    <location>
        <begin position="1"/>
        <end position="16"/>
    </location>
</feature>
<dbReference type="GO" id="GO:0009277">
    <property type="term" value="C:fungal-type cell wall"/>
    <property type="evidence" value="ECO:0007669"/>
    <property type="project" value="TreeGrafter"/>
</dbReference>
<organism evidence="2 3">
    <name type="scientific">Recurvomyces mirabilis</name>
    <dbReference type="NCBI Taxonomy" id="574656"/>
    <lineage>
        <taxon>Eukaryota</taxon>
        <taxon>Fungi</taxon>
        <taxon>Dikarya</taxon>
        <taxon>Ascomycota</taxon>
        <taxon>Pezizomycotina</taxon>
        <taxon>Dothideomycetes</taxon>
        <taxon>Dothideomycetidae</taxon>
        <taxon>Mycosphaerellales</taxon>
        <taxon>Teratosphaeriaceae</taxon>
        <taxon>Recurvomyces</taxon>
    </lineage>
</organism>
<evidence type="ECO:0000256" key="1">
    <source>
        <dbReference type="SAM" id="SignalP"/>
    </source>
</evidence>
<evidence type="ECO:0000313" key="2">
    <source>
        <dbReference type="EMBL" id="KAK3672231.1"/>
    </source>
</evidence>
<gene>
    <name evidence="2" type="ORF">LTR78_007984</name>
</gene>
<accession>A0AAE0TR06</accession>
<dbReference type="PANTHER" id="PTHR35523">
    <property type="entry name" value="CELL WALL PROTEIN SED1"/>
    <property type="match status" value="1"/>
</dbReference>
<name>A0AAE0TR06_9PEZI</name>
<protein>
    <submittedName>
        <fullName evidence="2">Uncharacterized protein</fullName>
    </submittedName>
</protein>